<evidence type="ECO:0000313" key="1">
    <source>
        <dbReference type="EMBL" id="NEZ65905.1"/>
    </source>
</evidence>
<comment type="caution">
    <text evidence="1">The sequence shown here is derived from an EMBL/GenBank/DDBJ whole genome shotgun (WGS) entry which is preliminary data.</text>
</comment>
<name>A0A6M0SBN0_9CYAN</name>
<protein>
    <submittedName>
        <fullName evidence="1">ATP-binding protein</fullName>
    </submittedName>
</protein>
<organism evidence="1 2">
    <name type="scientific">Adonisia turfae CCMR0082</name>
    <dbReference type="NCBI Taxonomy" id="2304604"/>
    <lineage>
        <taxon>Bacteria</taxon>
        <taxon>Bacillati</taxon>
        <taxon>Cyanobacteriota</taxon>
        <taxon>Adonisia</taxon>
        <taxon>Adonisia turfae</taxon>
    </lineage>
</organism>
<keyword evidence="1" id="KW-0067">ATP-binding</keyword>
<proteinExistence type="predicted"/>
<keyword evidence="1" id="KW-0547">Nucleotide-binding</keyword>
<dbReference type="EMBL" id="QZCE01000002">
    <property type="protein sequence ID" value="NEZ65905.1"/>
    <property type="molecule type" value="Genomic_DNA"/>
</dbReference>
<sequence>MCSTSMSDSIYSRIIFVGREKELAWLTQMMEASLSDPDPQWMLSIQADGGMGKTQLLKQFVELAQAPQGSTNQRILITQYPIDLYLTSHQTERGILRSIAAQLTTASKAQPFAPFFKDLDYSFQATKDDIAHLRSSFLDCYNTLDTERIILLFDTIELANQAVQRFFREMLPQLGPQQQRKFKPLVITAGRKPLTDYCQHPQISPLKLQGLSPKEIRHYFDRSFQTQSAPEITQEFIDRITKLSQGAPILVALTIDWLNYGSLPEELNADSPEEFKQMMIELISELRNPEDQTILAMAQLKRRFDAGLLVEILGESLENASALIKSVSKFSFVKSHYNTNGEHQSCLLHDEMQRLVYDYIWQPCDPDNRLRREWSAKAVEYYNHLIAAEKNQVFKQSLQLEQLYYALYADKDQGLDRWRSLLKQANINGFKEALNEEVQQFKGQLNNQEKQELALAWATLAYDKGQYQEARQGFEDIFEQPLSKVIQSQVRPNLVFTYAHLNNFAVALEIGQQSLDWFRSELNFSQCTHWEKQQLLQDFGKTLNAMGWTHRRREEFDQAIDYYKQSLDKLKDIPTADLDRASTKTNLAYLFHAKGKNREAIAHSKSALKIAKRSGNSKQLGLTHNVLGIIAANSLQEHKATLHFKAAFEHFSEIDYDRGLAMVNIAHGRLSRQSGWYKVKPNRANATTVQADYEKAMTMFDQAIEYCQQKYEKLLIEAYNEKGTLLREQGKFLDALGYYQKSQVIAEKLNDLVWQIDNLQDTGVALYLQGDLEQAKTISIQAKQLAEKKKSPHLMGRVQRTLSNILFDQGKYPQSLEMALQSYINILELDQCSLNNSNSPAVRELLIEEWLTWLTEDLLEKIEDSTLKKKQCQYLLDYWRELITNDHVLVDHYPGFIITLEDLLSELKT</sequence>
<dbReference type="Proteomes" id="UP000473574">
    <property type="component" value="Unassembled WGS sequence"/>
</dbReference>
<dbReference type="Pfam" id="PF13176">
    <property type="entry name" value="TPR_7"/>
    <property type="match status" value="1"/>
</dbReference>
<dbReference type="GO" id="GO:0005524">
    <property type="term" value="F:ATP binding"/>
    <property type="evidence" value="ECO:0007669"/>
    <property type="project" value="UniProtKB-KW"/>
</dbReference>
<dbReference type="Gene3D" id="3.40.50.300">
    <property type="entry name" value="P-loop containing nucleotide triphosphate hydrolases"/>
    <property type="match status" value="1"/>
</dbReference>
<dbReference type="InterPro" id="IPR027417">
    <property type="entry name" value="P-loop_NTPase"/>
</dbReference>
<dbReference type="PANTHER" id="PTHR10098">
    <property type="entry name" value="RAPSYN-RELATED"/>
    <property type="match status" value="1"/>
</dbReference>
<dbReference type="SUPFAM" id="SSF52540">
    <property type="entry name" value="P-loop containing nucleoside triphosphate hydrolases"/>
    <property type="match status" value="1"/>
</dbReference>
<dbReference type="SUPFAM" id="SSF48452">
    <property type="entry name" value="TPR-like"/>
    <property type="match status" value="2"/>
</dbReference>
<evidence type="ECO:0000313" key="2">
    <source>
        <dbReference type="Proteomes" id="UP000473574"/>
    </source>
</evidence>
<dbReference type="AlphaFoldDB" id="A0A6M0SBN0"/>
<dbReference type="InterPro" id="IPR011990">
    <property type="entry name" value="TPR-like_helical_dom_sf"/>
</dbReference>
<accession>A0A6M0SBN0</accession>
<dbReference type="InterPro" id="IPR019734">
    <property type="entry name" value="TPR_rpt"/>
</dbReference>
<reference evidence="1 2" key="1">
    <citation type="journal article" date="2020" name="Microb. Ecol.">
        <title>Ecogenomics of the Marine Benthic Filamentous Cyanobacterium Adonisia.</title>
        <authorList>
            <person name="Walter J.M."/>
            <person name="Coutinho F.H."/>
            <person name="Leomil L."/>
            <person name="Hargreaves P.I."/>
            <person name="Campeao M.E."/>
            <person name="Vieira V.V."/>
            <person name="Silva B.S."/>
            <person name="Fistarol G.O."/>
            <person name="Salomon P.S."/>
            <person name="Sawabe T."/>
            <person name="Mino S."/>
            <person name="Hosokawa M."/>
            <person name="Miyashita H."/>
            <person name="Maruyama F."/>
            <person name="van Verk M.C."/>
            <person name="Dutilh B.E."/>
            <person name="Thompson C.C."/>
            <person name="Thompson F.L."/>
        </authorList>
    </citation>
    <scope>NUCLEOTIDE SEQUENCE [LARGE SCALE GENOMIC DNA]</scope>
    <source>
        <strain evidence="1 2">CCMR0082</strain>
    </source>
</reference>
<dbReference type="SMART" id="SM00028">
    <property type="entry name" value="TPR"/>
    <property type="match status" value="4"/>
</dbReference>
<dbReference type="Gene3D" id="1.25.40.10">
    <property type="entry name" value="Tetratricopeptide repeat domain"/>
    <property type="match status" value="3"/>
</dbReference>
<gene>
    <name evidence="1" type="ORF">D0962_24620</name>
</gene>